<sequence length="161" mass="18284">MTTVESSFEKVRPKMVAARIEFMGRLAKFSKAELAQLSTHEGYTPLRLAYHLYIADGLALDQMQRVQNEENPLLEDLAVEVPHLLETAEPPTSLDAVLGGLVARREEIFEYLKSLPEEAWARPFHTSEQEGCKFYQLVDALPQFDQEHAQQLVAIKAQKTE</sequence>
<dbReference type="SUPFAM" id="SSF109854">
    <property type="entry name" value="DinB/YfiT-like putative metalloenzymes"/>
    <property type="match status" value="1"/>
</dbReference>
<organism evidence="2 3">
    <name type="scientific">Reticulibacter mediterranei</name>
    <dbReference type="NCBI Taxonomy" id="2778369"/>
    <lineage>
        <taxon>Bacteria</taxon>
        <taxon>Bacillati</taxon>
        <taxon>Chloroflexota</taxon>
        <taxon>Ktedonobacteria</taxon>
        <taxon>Ktedonobacterales</taxon>
        <taxon>Reticulibacteraceae</taxon>
        <taxon>Reticulibacter</taxon>
    </lineage>
</organism>
<feature type="domain" description="DinB-like" evidence="1">
    <location>
        <begin position="18"/>
        <end position="152"/>
    </location>
</feature>
<proteinExistence type="predicted"/>
<evidence type="ECO:0000259" key="1">
    <source>
        <dbReference type="Pfam" id="PF12867"/>
    </source>
</evidence>
<dbReference type="RefSeq" id="WP_220204774.1">
    <property type="nucleotide sequence ID" value="NZ_BNJK01000001.1"/>
</dbReference>
<evidence type="ECO:0000313" key="2">
    <source>
        <dbReference type="EMBL" id="GHO94012.1"/>
    </source>
</evidence>
<dbReference type="Pfam" id="PF12867">
    <property type="entry name" value="DinB_2"/>
    <property type="match status" value="1"/>
</dbReference>
<protein>
    <recommendedName>
        <fullName evidence="1">DinB-like domain-containing protein</fullName>
    </recommendedName>
</protein>
<name>A0A8J3N1G4_9CHLR</name>
<comment type="caution">
    <text evidence="2">The sequence shown here is derived from an EMBL/GenBank/DDBJ whole genome shotgun (WGS) entry which is preliminary data.</text>
</comment>
<reference evidence="2" key="1">
    <citation type="submission" date="2020-10" db="EMBL/GenBank/DDBJ databases">
        <title>Taxonomic study of unclassified bacteria belonging to the class Ktedonobacteria.</title>
        <authorList>
            <person name="Yabe S."/>
            <person name="Wang C.M."/>
            <person name="Zheng Y."/>
            <person name="Sakai Y."/>
            <person name="Cavaletti L."/>
            <person name="Monciardini P."/>
            <person name="Donadio S."/>
        </authorList>
    </citation>
    <scope>NUCLEOTIDE SEQUENCE</scope>
    <source>
        <strain evidence="2">ID150040</strain>
    </source>
</reference>
<keyword evidence="3" id="KW-1185">Reference proteome</keyword>
<dbReference type="Proteomes" id="UP000597444">
    <property type="component" value="Unassembled WGS sequence"/>
</dbReference>
<accession>A0A8J3N1G4</accession>
<gene>
    <name evidence="2" type="ORF">KSF_040600</name>
</gene>
<dbReference type="InterPro" id="IPR024775">
    <property type="entry name" value="DinB-like"/>
</dbReference>
<dbReference type="InterPro" id="IPR034660">
    <property type="entry name" value="DinB/YfiT-like"/>
</dbReference>
<dbReference type="Gene3D" id="1.20.120.450">
    <property type="entry name" value="dinb family like domain"/>
    <property type="match status" value="1"/>
</dbReference>
<evidence type="ECO:0000313" key="3">
    <source>
        <dbReference type="Proteomes" id="UP000597444"/>
    </source>
</evidence>
<dbReference type="AlphaFoldDB" id="A0A8J3N1G4"/>
<dbReference type="EMBL" id="BNJK01000001">
    <property type="protein sequence ID" value="GHO94012.1"/>
    <property type="molecule type" value="Genomic_DNA"/>
</dbReference>